<dbReference type="InterPro" id="IPR013321">
    <property type="entry name" value="Arc_rbn_hlx_hlx"/>
</dbReference>
<geneLocation type="plasmid" evidence="1">
    <name>pH1NP1</name>
</geneLocation>
<sequence length="61" mass="6872">MQEKPAELAVVPNTSAPEPVVWVRINAQVTQAEHQKLKIYAAKNRTTISELLRKFIGTLKD</sequence>
<dbReference type="AlphaFoldDB" id="A0A2S1FI61"/>
<dbReference type="Gene3D" id="1.10.1220.10">
    <property type="entry name" value="Met repressor-like"/>
    <property type="match status" value="1"/>
</dbReference>
<organism evidence="1">
    <name type="scientific">Polaromonas sp. H1N</name>
    <dbReference type="NCBI Taxonomy" id="1840283"/>
    <lineage>
        <taxon>Bacteria</taxon>
        <taxon>Pseudomonadati</taxon>
        <taxon>Pseudomonadota</taxon>
        <taxon>Betaproteobacteria</taxon>
        <taxon>Burkholderiales</taxon>
        <taxon>Comamonadaceae</taxon>
        <taxon>Polaromonas</taxon>
    </lineage>
</organism>
<dbReference type="InterPro" id="IPR010985">
    <property type="entry name" value="Ribbon_hlx_hlx"/>
</dbReference>
<keyword evidence="1" id="KW-0614">Plasmid</keyword>
<dbReference type="GO" id="GO:0006355">
    <property type="term" value="P:regulation of DNA-templated transcription"/>
    <property type="evidence" value="ECO:0007669"/>
    <property type="project" value="InterPro"/>
</dbReference>
<accession>A0A2S1FI61</accession>
<dbReference type="SUPFAM" id="SSF47598">
    <property type="entry name" value="Ribbon-helix-helix"/>
    <property type="match status" value="1"/>
</dbReference>
<reference evidence="1" key="1">
    <citation type="submission" date="2018-01" db="EMBL/GenBank/DDBJ databases">
        <title>Plasmids of psychrophilic Polaromonas spp. isolated from Arctic and Antarctic glaciers.</title>
        <authorList>
            <person name="Dziewit L."/>
            <person name="Ciok A."/>
        </authorList>
    </citation>
    <scope>NUCLEOTIDE SEQUENCE</scope>
    <source>
        <plasmid evidence="1">pH1NP1</plasmid>
    </source>
</reference>
<evidence type="ECO:0000313" key="1">
    <source>
        <dbReference type="EMBL" id="AWD72183.1"/>
    </source>
</evidence>
<gene>
    <name evidence="1" type="ORF">pH1NP1_p005</name>
</gene>
<proteinExistence type="predicted"/>
<protein>
    <submittedName>
        <fullName evidence="1">Uncharacterized protein</fullName>
    </submittedName>
</protein>
<dbReference type="EMBL" id="MG869619">
    <property type="protein sequence ID" value="AWD72183.1"/>
    <property type="molecule type" value="Genomic_DNA"/>
</dbReference>
<name>A0A2S1FI61_9BURK</name>